<dbReference type="PANTHER" id="PTHR48041:SF15">
    <property type="entry name" value="FI05267P"/>
    <property type="match status" value="1"/>
</dbReference>
<dbReference type="RefSeq" id="XP_052739550.1">
    <property type="nucleotide sequence ID" value="XM_052883590.1"/>
</dbReference>
<evidence type="ECO:0000256" key="7">
    <source>
        <dbReference type="ARBA" id="ARBA00022989"/>
    </source>
</evidence>
<feature type="domain" description="ABC transporter" evidence="10">
    <location>
        <begin position="29"/>
        <end position="266"/>
    </location>
</feature>
<dbReference type="RefSeq" id="XP_023942146.1">
    <property type="nucleotide sequence ID" value="XM_024086378.1"/>
</dbReference>
<evidence type="ECO:0000256" key="3">
    <source>
        <dbReference type="ARBA" id="ARBA00022448"/>
    </source>
</evidence>
<dbReference type="SMART" id="SM00382">
    <property type="entry name" value="AAA"/>
    <property type="match status" value="1"/>
</dbReference>
<evidence type="ECO:0000256" key="4">
    <source>
        <dbReference type="ARBA" id="ARBA00022692"/>
    </source>
</evidence>
<reference evidence="12" key="1">
    <citation type="submission" date="2025-04" db="UniProtKB">
        <authorList>
            <consortium name="RefSeq"/>
        </authorList>
    </citation>
    <scope>IDENTIFICATION</scope>
</reference>
<keyword evidence="7 9" id="KW-1133">Transmembrane helix</keyword>
<dbReference type="InterPro" id="IPR003439">
    <property type="entry name" value="ABC_transporter-like_ATP-bd"/>
</dbReference>
<dbReference type="GeneID" id="112048724"/>
<dbReference type="AlphaFoldDB" id="A0A6J1NGD7"/>
<dbReference type="Proteomes" id="UP001652582">
    <property type="component" value="Chromosome 9"/>
</dbReference>
<comment type="similarity">
    <text evidence="2">Belongs to the ABC transporter superfamily. ABCG family. Eye pigment precursor importer (TC 3.A.1.204) subfamily.</text>
</comment>
<dbReference type="InterPro" id="IPR003593">
    <property type="entry name" value="AAA+_ATPase"/>
</dbReference>
<comment type="subcellular location">
    <subcellularLocation>
        <location evidence="1">Membrane</location>
        <topology evidence="1">Multi-pass membrane protein</topology>
    </subcellularLocation>
</comment>
<evidence type="ECO:0000313" key="12">
    <source>
        <dbReference type="RefSeq" id="XP_023942146.1"/>
    </source>
</evidence>
<dbReference type="OrthoDB" id="66620at2759"/>
<name>A0A6J1NGD7_BICAN</name>
<dbReference type="KEGG" id="bany:112048724"/>
<dbReference type="Pfam" id="PF00005">
    <property type="entry name" value="ABC_tran"/>
    <property type="match status" value="1"/>
</dbReference>
<keyword evidence="11" id="KW-1185">Reference proteome</keyword>
<evidence type="ECO:0000256" key="2">
    <source>
        <dbReference type="ARBA" id="ARBA00005814"/>
    </source>
</evidence>
<dbReference type="GO" id="GO:0005886">
    <property type="term" value="C:plasma membrane"/>
    <property type="evidence" value="ECO:0007669"/>
    <property type="project" value="TreeGrafter"/>
</dbReference>
<protein>
    <submittedName>
        <fullName evidence="12 13">ATP-binding cassette sub-family G member 1</fullName>
    </submittedName>
</protein>
<dbReference type="PANTHER" id="PTHR48041">
    <property type="entry name" value="ABC TRANSPORTER G FAMILY MEMBER 28"/>
    <property type="match status" value="1"/>
</dbReference>
<feature type="transmembrane region" description="Helical" evidence="9">
    <location>
        <begin position="469"/>
        <end position="490"/>
    </location>
</feature>
<dbReference type="InterPro" id="IPR027417">
    <property type="entry name" value="P-loop_NTPase"/>
</dbReference>
<gene>
    <name evidence="12 13" type="primary">LOC112048724</name>
</gene>
<dbReference type="GO" id="GO:0140359">
    <property type="term" value="F:ABC-type transporter activity"/>
    <property type="evidence" value="ECO:0007669"/>
    <property type="project" value="InterPro"/>
</dbReference>
<dbReference type="Pfam" id="PF01061">
    <property type="entry name" value="ABC2_membrane"/>
    <property type="match status" value="1"/>
</dbReference>
<evidence type="ECO:0000256" key="5">
    <source>
        <dbReference type="ARBA" id="ARBA00022741"/>
    </source>
</evidence>
<keyword evidence="8 9" id="KW-0472">Membrane</keyword>
<organism evidence="11 12">
    <name type="scientific">Bicyclus anynana</name>
    <name type="common">Squinting bush brown butterfly</name>
    <dbReference type="NCBI Taxonomy" id="110368"/>
    <lineage>
        <taxon>Eukaryota</taxon>
        <taxon>Metazoa</taxon>
        <taxon>Ecdysozoa</taxon>
        <taxon>Arthropoda</taxon>
        <taxon>Hexapoda</taxon>
        <taxon>Insecta</taxon>
        <taxon>Pterygota</taxon>
        <taxon>Neoptera</taxon>
        <taxon>Endopterygota</taxon>
        <taxon>Lepidoptera</taxon>
        <taxon>Glossata</taxon>
        <taxon>Ditrysia</taxon>
        <taxon>Papilionoidea</taxon>
        <taxon>Nymphalidae</taxon>
        <taxon>Satyrinae</taxon>
        <taxon>Satyrini</taxon>
        <taxon>Mycalesina</taxon>
        <taxon>Bicyclus</taxon>
    </lineage>
</organism>
<keyword evidence="5" id="KW-0547">Nucleotide-binding</keyword>
<proteinExistence type="inferred from homology"/>
<dbReference type="GO" id="GO:0016887">
    <property type="term" value="F:ATP hydrolysis activity"/>
    <property type="evidence" value="ECO:0007669"/>
    <property type="project" value="InterPro"/>
</dbReference>
<evidence type="ECO:0000256" key="6">
    <source>
        <dbReference type="ARBA" id="ARBA00022840"/>
    </source>
</evidence>
<feature type="transmembrane region" description="Helical" evidence="9">
    <location>
        <begin position="388"/>
        <end position="412"/>
    </location>
</feature>
<evidence type="ECO:0000259" key="10">
    <source>
        <dbReference type="PROSITE" id="PS50893"/>
    </source>
</evidence>
<dbReference type="FunFam" id="3.40.50.300:FF:001077">
    <property type="entry name" value="Uncharacterized protein, isoform A"/>
    <property type="match status" value="1"/>
</dbReference>
<keyword evidence="6 13" id="KW-0067">ATP-binding</keyword>
<dbReference type="InterPro" id="IPR017871">
    <property type="entry name" value="ABC_transporter-like_CS"/>
</dbReference>
<evidence type="ECO:0000313" key="11">
    <source>
        <dbReference type="Proteomes" id="UP001652582"/>
    </source>
</evidence>
<feature type="transmembrane region" description="Helical" evidence="9">
    <location>
        <begin position="432"/>
        <end position="457"/>
    </location>
</feature>
<feature type="transmembrane region" description="Helical" evidence="9">
    <location>
        <begin position="357"/>
        <end position="376"/>
    </location>
</feature>
<evidence type="ECO:0000256" key="1">
    <source>
        <dbReference type="ARBA" id="ARBA00004141"/>
    </source>
</evidence>
<dbReference type="InterPro" id="IPR050352">
    <property type="entry name" value="ABCG_transporters"/>
</dbReference>
<keyword evidence="4 9" id="KW-0812">Transmembrane</keyword>
<dbReference type="GO" id="GO:0005524">
    <property type="term" value="F:ATP binding"/>
    <property type="evidence" value="ECO:0007669"/>
    <property type="project" value="UniProtKB-KW"/>
</dbReference>
<evidence type="ECO:0000313" key="13">
    <source>
        <dbReference type="RefSeq" id="XP_052739550.1"/>
    </source>
</evidence>
<sequence>MEVPPQAAAPAALGQAHLSHLPQRPPINLGFQDLSYTVSNGKISKLILRGINGEFRSGQLTAILGPSGAGKSTLLNILAGYRVNGASGLITTNGQPRDLKLFRKLSRYIMQDDLLQPLITVQEAMTMAADLKLGNDMSTQRKTIIVEEIIQLLRLGKARNTASERLSGGERKRLSIALELLNNPPVIFLDEPTTGLDDVASSTCVSLLKRVARGGRTVICSLHTPSARLFAVFDHVYVVAEGKCGYQGTAAGVIPFLKELHLPCPKTYNPADFVIEVSSGEYGSHTDCMVAAADNGRSQKWRQYATEEVYEEMEMEIEQLNTGVVDKHSYKYESTPCQQFSVLLKRMLLQTVRNRDYLWLRVCLHLFLGGIVGALFSSMGYDASKTLFNFGFCYACIIVMLYTTMMPILLAYPSEVLLVKREYFNRWYGLKPYYAALVVSRTPPTIFFCLLYVVIVYPLTAQPMEAARILMFITICILTALISESLGTLISSTLSVVNSMFVGPVVSVPLMLLAVYGIGSGDESPPIIWRLARACSFMRYSLEGLVVAVYGPPRDDLKCPNEVVYCEYKNPKYFIKMMGMSGVSFWVDIGVLIGILFAMNLAAYYLLRQRLSPNYAFRAIKYIGSFIKNKMSLTM</sequence>
<dbReference type="SUPFAM" id="SSF52540">
    <property type="entry name" value="P-loop containing nucleoside triphosphate hydrolases"/>
    <property type="match status" value="1"/>
</dbReference>
<evidence type="ECO:0000256" key="9">
    <source>
        <dbReference type="SAM" id="Phobius"/>
    </source>
</evidence>
<dbReference type="CDD" id="cd03213">
    <property type="entry name" value="ABCG_EPDR"/>
    <property type="match status" value="1"/>
</dbReference>
<evidence type="ECO:0000256" key="8">
    <source>
        <dbReference type="ARBA" id="ARBA00023136"/>
    </source>
</evidence>
<dbReference type="PROSITE" id="PS50893">
    <property type="entry name" value="ABC_TRANSPORTER_2"/>
    <property type="match status" value="1"/>
</dbReference>
<keyword evidence="3" id="KW-0813">Transport</keyword>
<accession>A0A6J1NGD7</accession>
<dbReference type="PROSITE" id="PS00211">
    <property type="entry name" value="ABC_TRANSPORTER_1"/>
    <property type="match status" value="1"/>
</dbReference>
<dbReference type="Gene3D" id="3.40.50.300">
    <property type="entry name" value="P-loop containing nucleotide triphosphate hydrolases"/>
    <property type="match status" value="1"/>
</dbReference>
<dbReference type="InterPro" id="IPR013525">
    <property type="entry name" value="ABC2_TM"/>
</dbReference>
<feature type="transmembrane region" description="Helical" evidence="9">
    <location>
        <begin position="496"/>
        <end position="519"/>
    </location>
</feature>
<feature type="transmembrane region" description="Helical" evidence="9">
    <location>
        <begin position="583"/>
        <end position="607"/>
    </location>
</feature>